<accession>A0ABT5FDR8</accession>
<organism evidence="1 2">
    <name type="scientific">Psychrosphaera algicola</name>
    <dbReference type="NCBI Taxonomy" id="3023714"/>
    <lineage>
        <taxon>Bacteria</taxon>
        <taxon>Pseudomonadati</taxon>
        <taxon>Pseudomonadota</taxon>
        <taxon>Gammaproteobacteria</taxon>
        <taxon>Alteromonadales</taxon>
        <taxon>Pseudoalteromonadaceae</taxon>
        <taxon>Psychrosphaera</taxon>
    </lineage>
</organism>
<dbReference type="Proteomes" id="UP001528411">
    <property type="component" value="Unassembled WGS sequence"/>
</dbReference>
<dbReference type="RefSeq" id="WP_272181078.1">
    <property type="nucleotide sequence ID" value="NZ_JAQOMS010000002.1"/>
</dbReference>
<reference evidence="1 2" key="1">
    <citation type="submission" date="2023-01" db="EMBL/GenBank/DDBJ databases">
        <title>Psychrosphaera sp. nov., isolated from marine algae.</title>
        <authorList>
            <person name="Bayburt H."/>
            <person name="Choi B.J."/>
            <person name="Kim J.M."/>
            <person name="Choi D.G."/>
            <person name="Jeon C.O."/>
        </authorList>
    </citation>
    <scope>NUCLEOTIDE SEQUENCE [LARGE SCALE GENOMIC DNA]</scope>
    <source>
        <strain evidence="1 2">G1-22</strain>
    </source>
</reference>
<name>A0ABT5FDR8_9GAMM</name>
<dbReference type="InterPro" id="IPR011990">
    <property type="entry name" value="TPR-like_helical_dom_sf"/>
</dbReference>
<dbReference type="SUPFAM" id="SSF48452">
    <property type="entry name" value="TPR-like"/>
    <property type="match status" value="1"/>
</dbReference>
<dbReference type="PROSITE" id="PS51257">
    <property type="entry name" value="PROKAR_LIPOPROTEIN"/>
    <property type="match status" value="1"/>
</dbReference>
<keyword evidence="2" id="KW-1185">Reference proteome</keyword>
<sequence>MINSIKSLIFLGSLISVVLGLTSCSSVDKQQYEVTTLQSVGNALLTLADDKRQLGQYKEALVYYQESEKYALKRNDKYGFGLSQLKRAAVYLKLNEVEKAKELMDAVAQIEQFEPVGLKNSLLYVKAQYQQYLGNTDIALEHLSTLQKAFKNEPEKRIFTSLLVGCTIIRVFLLLPSPQATMSLPN</sequence>
<protein>
    <recommendedName>
        <fullName evidence="3">Tetratricopeptide repeat protein</fullName>
    </recommendedName>
</protein>
<gene>
    <name evidence="1" type="ORF">PN838_14050</name>
</gene>
<evidence type="ECO:0000313" key="1">
    <source>
        <dbReference type="EMBL" id="MDC2889695.1"/>
    </source>
</evidence>
<evidence type="ECO:0000313" key="2">
    <source>
        <dbReference type="Proteomes" id="UP001528411"/>
    </source>
</evidence>
<dbReference type="Gene3D" id="1.25.40.10">
    <property type="entry name" value="Tetratricopeptide repeat domain"/>
    <property type="match status" value="1"/>
</dbReference>
<evidence type="ECO:0008006" key="3">
    <source>
        <dbReference type="Google" id="ProtNLM"/>
    </source>
</evidence>
<dbReference type="EMBL" id="JAQOMS010000002">
    <property type="protein sequence ID" value="MDC2889695.1"/>
    <property type="molecule type" value="Genomic_DNA"/>
</dbReference>
<proteinExistence type="predicted"/>
<comment type="caution">
    <text evidence="1">The sequence shown here is derived from an EMBL/GenBank/DDBJ whole genome shotgun (WGS) entry which is preliminary data.</text>
</comment>